<evidence type="ECO:0000259" key="13">
    <source>
        <dbReference type="Pfam" id="PF03443"/>
    </source>
</evidence>
<evidence type="ECO:0000256" key="8">
    <source>
        <dbReference type="ARBA" id="ARBA00023326"/>
    </source>
</evidence>
<evidence type="ECO:0000313" key="15">
    <source>
        <dbReference type="Proteomes" id="UP000092177"/>
    </source>
</evidence>
<dbReference type="Pfam" id="PF03443">
    <property type="entry name" value="AA9"/>
    <property type="match status" value="1"/>
</dbReference>
<evidence type="ECO:0000256" key="9">
    <source>
        <dbReference type="ARBA" id="ARBA00044502"/>
    </source>
</evidence>
<comment type="cofactor">
    <cofactor evidence="1">
        <name>Cu(2+)</name>
        <dbReference type="ChEBI" id="CHEBI:29036"/>
    </cofactor>
</comment>
<dbReference type="InterPro" id="IPR049892">
    <property type="entry name" value="AA9"/>
</dbReference>
<evidence type="ECO:0000256" key="2">
    <source>
        <dbReference type="ARBA" id="ARBA00004613"/>
    </source>
</evidence>
<feature type="signal peptide" evidence="12">
    <location>
        <begin position="1"/>
        <end position="16"/>
    </location>
</feature>
<keyword evidence="8" id="KW-0624">Polysaccharide degradation</keyword>
<evidence type="ECO:0000256" key="6">
    <source>
        <dbReference type="ARBA" id="ARBA00023157"/>
    </source>
</evidence>
<evidence type="ECO:0000256" key="1">
    <source>
        <dbReference type="ARBA" id="ARBA00001973"/>
    </source>
</evidence>
<evidence type="ECO:0000313" key="14">
    <source>
        <dbReference type="EMBL" id="OBR06602.1"/>
    </source>
</evidence>
<dbReference type="GO" id="GO:0030245">
    <property type="term" value="P:cellulose catabolic process"/>
    <property type="evidence" value="ECO:0007669"/>
    <property type="project" value="UniProtKB-KW"/>
</dbReference>
<keyword evidence="3" id="KW-0964">Secreted</keyword>
<keyword evidence="7" id="KW-0119">Carbohydrate metabolism</keyword>
<name>A0A1B7Y3M0_COLHI</name>
<evidence type="ECO:0000256" key="7">
    <source>
        <dbReference type="ARBA" id="ARBA00023277"/>
    </source>
</evidence>
<accession>A0A1B7Y3M0</accession>
<evidence type="ECO:0000256" key="5">
    <source>
        <dbReference type="ARBA" id="ARBA00023001"/>
    </source>
</evidence>
<evidence type="ECO:0000256" key="11">
    <source>
        <dbReference type="ARBA" id="ARBA00047174"/>
    </source>
</evidence>
<dbReference type="OrthoDB" id="2525337at2759"/>
<evidence type="ECO:0000256" key="12">
    <source>
        <dbReference type="SAM" id="SignalP"/>
    </source>
</evidence>
<evidence type="ECO:0000256" key="10">
    <source>
        <dbReference type="ARBA" id="ARBA00045077"/>
    </source>
</evidence>
<sequence>MKFLASIVPFFACAGAHTIFQRLTVNGADLGRLTGIRAPEKTDPLQDVNDAGFACNNDIRHEDRSLVAVPAGARVGALWAHGIDGPLYPNDVDNPIAPSHKGPIMVYLAKVDDAVSANRNPKGALDWFKISEKGLEDDGVWAVDELIADDGWYNFTMPSCVAPGQYLMRVEILALHGAYDQGGAQFYMGCAQIRVDGAGNGKPPSELVRFPGAYSATDPSIHVSIYDDYGRPNNARRPYRIPGPKVLSCN</sequence>
<dbReference type="GO" id="GO:0005576">
    <property type="term" value="C:extracellular region"/>
    <property type="evidence" value="ECO:0007669"/>
    <property type="project" value="UniProtKB-SubCell"/>
</dbReference>
<feature type="chain" id="PRO_5008601300" description="lytic cellulose monooxygenase (C4-dehydrogenating)" evidence="12">
    <location>
        <begin position="17"/>
        <end position="250"/>
    </location>
</feature>
<proteinExistence type="inferred from homology"/>
<dbReference type="EC" id="1.14.99.56" evidence="11"/>
<comment type="subcellular location">
    <subcellularLocation>
        <location evidence="2">Secreted</location>
    </subcellularLocation>
</comment>
<keyword evidence="14" id="KW-0378">Hydrolase</keyword>
<gene>
    <name evidence="14" type="ORF">CH63R_10722</name>
</gene>
<keyword evidence="15" id="KW-1185">Reference proteome</keyword>
<dbReference type="VEuPathDB" id="FungiDB:CH63R_10722"/>
<dbReference type="RefSeq" id="XP_018155120.1">
    <property type="nucleotide sequence ID" value="XM_018305696.1"/>
</dbReference>
<dbReference type="PANTHER" id="PTHR33353:SF13">
    <property type="entry name" value="ENDOGLUCANASE II"/>
    <property type="match status" value="1"/>
</dbReference>
<dbReference type="InterPro" id="IPR005103">
    <property type="entry name" value="AA9_LPMO"/>
</dbReference>
<keyword evidence="5" id="KW-0136">Cellulose degradation</keyword>
<keyword evidence="6" id="KW-1015">Disulfide bond</keyword>
<evidence type="ECO:0000256" key="4">
    <source>
        <dbReference type="ARBA" id="ARBA00022729"/>
    </source>
</evidence>
<dbReference type="GO" id="GO:0016787">
    <property type="term" value="F:hydrolase activity"/>
    <property type="evidence" value="ECO:0007669"/>
    <property type="project" value="UniProtKB-KW"/>
</dbReference>
<comment type="catalytic activity">
    <reaction evidence="10">
        <text>[(1-&gt;4)-beta-D-glucosyl]n+m + reduced acceptor + O2 = 4-dehydro-beta-D-glucosyl-[(1-&gt;4)-beta-D-glucosyl]n-1 + [(1-&gt;4)-beta-D-glucosyl]m + acceptor + H2O.</text>
        <dbReference type="EC" id="1.14.99.56"/>
    </reaction>
</comment>
<dbReference type="AlphaFoldDB" id="A0A1B7Y3M0"/>
<dbReference type="GeneID" id="28869803"/>
<protein>
    <recommendedName>
        <fullName evidence="11">lytic cellulose monooxygenase (C4-dehydrogenating)</fullName>
        <ecNumber evidence="11">1.14.99.56</ecNumber>
    </recommendedName>
</protein>
<dbReference type="CDD" id="cd21175">
    <property type="entry name" value="LPMO_AA9"/>
    <property type="match status" value="1"/>
</dbReference>
<comment type="similarity">
    <text evidence="9">Belongs to the polysaccharide monooxygenase AA9 family.</text>
</comment>
<dbReference type="EMBL" id="LTAN01000007">
    <property type="protein sequence ID" value="OBR06602.1"/>
    <property type="molecule type" value="Genomic_DNA"/>
</dbReference>
<reference evidence="15" key="1">
    <citation type="journal article" date="2017" name="BMC Genomics">
        <title>Gapless genome assembly of Colletotrichum higginsianum reveals chromosome structure and association of transposable elements with secondary metabolite gene clusters.</title>
        <authorList>
            <person name="Dallery J.-F."/>
            <person name="Lapalu N."/>
            <person name="Zampounis A."/>
            <person name="Pigne S."/>
            <person name="Luyten I."/>
            <person name="Amselem J."/>
            <person name="Wittenberg A.H.J."/>
            <person name="Zhou S."/>
            <person name="de Queiroz M.V."/>
            <person name="Robin G.P."/>
            <person name="Auger A."/>
            <person name="Hainaut M."/>
            <person name="Henrissat B."/>
            <person name="Kim K.-T."/>
            <person name="Lee Y.-H."/>
            <person name="Lespinet O."/>
            <person name="Schwartz D.C."/>
            <person name="Thon M.R."/>
            <person name="O'Connell R.J."/>
        </authorList>
    </citation>
    <scope>NUCLEOTIDE SEQUENCE [LARGE SCALE GENOMIC DNA]</scope>
    <source>
        <strain evidence="15">IMI 349063</strain>
    </source>
</reference>
<dbReference type="KEGG" id="chig:CH63R_10722"/>
<evidence type="ECO:0000256" key="3">
    <source>
        <dbReference type="ARBA" id="ARBA00022525"/>
    </source>
</evidence>
<dbReference type="Proteomes" id="UP000092177">
    <property type="component" value="Unassembled WGS sequence"/>
</dbReference>
<organism evidence="14 15">
    <name type="scientific">Colletotrichum higginsianum (strain IMI 349063)</name>
    <name type="common">Crucifer anthracnose fungus</name>
    <dbReference type="NCBI Taxonomy" id="759273"/>
    <lineage>
        <taxon>Eukaryota</taxon>
        <taxon>Fungi</taxon>
        <taxon>Dikarya</taxon>
        <taxon>Ascomycota</taxon>
        <taxon>Pezizomycotina</taxon>
        <taxon>Sordariomycetes</taxon>
        <taxon>Hypocreomycetidae</taxon>
        <taxon>Glomerellales</taxon>
        <taxon>Glomerellaceae</taxon>
        <taxon>Colletotrichum</taxon>
        <taxon>Colletotrichum destructivum species complex</taxon>
    </lineage>
</organism>
<feature type="domain" description="Auxiliary Activity family 9 catalytic" evidence="13">
    <location>
        <begin position="17"/>
        <end position="228"/>
    </location>
</feature>
<dbReference type="PANTHER" id="PTHR33353">
    <property type="entry name" value="PUTATIVE (AFU_ORTHOLOGUE AFUA_1G12560)-RELATED"/>
    <property type="match status" value="1"/>
</dbReference>
<comment type="caution">
    <text evidence="14">The sequence shown here is derived from an EMBL/GenBank/DDBJ whole genome shotgun (WGS) entry which is preliminary data.</text>
</comment>
<keyword evidence="4 12" id="KW-0732">Signal</keyword>
<dbReference type="Gene3D" id="2.70.50.70">
    <property type="match status" value="1"/>
</dbReference>